<dbReference type="RefSeq" id="WP_012929325.1">
    <property type="nucleotide sequence ID" value="NC_013730.1"/>
</dbReference>
<reference evidence="1 2" key="1">
    <citation type="journal article" date="2010" name="Stand. Genomic Sci.">
        <title>Complete genome sequence of Spirosoma linguale type strain (1).</title>
        <authorList>
            <person name="Lail K."/>
            <person name="Sikorski J."/>
            <person name="Saunders E."/>
            <person name="Lapidus A."/>
            <person name="Glavina Del Rio T."/>
            <person name="Copeland A."/>
            <person name="Tice H."/>
            <person name="Cheng J.-F."/>
            <person name="Lucas S."/>
            <person name="Nolan M."/>
            <person name="Bruce D."/>
            <person name="Goodwin L."/>
            <person name="Pitluck S."/>
            <person name="Ivanova N."/>
            <person name="Mavromatis K."/>
            <person name="Ovchinnikova G."/>
            <person name="Pati A."/>
            <person name="Chen A."/>
            <person name="Palaniappan K."/>
            <person name="Land M."/>
            <person name="Hauser L."/>
            <person name="Chang Y.-J."/>
            <person name="Jeffries C.D."/>
            <person name="Chain P."/>
            <person name="Brettin T."/>
            <person name="Detter J.C."/>
            <person name="Schuetze A."/>
            <person name="Rohde M."/>
            <person name="Tindall B.J."/>
            <person name="Goeker M."/>
            <person name="Bristow J."/>
            <person name="Eisen J.A."/>
            <person name="Markowitz V."/>
            <person name="Hugenholtz P."/>
            <person name="Kyrpides N.C."/>
            <person name="Klenk H.-P."/>
            <person name="Chen F."/>
        </authorList>
    </citation>
    <scope>NUCLEOTIDE SEQUENCE [LARGE SCALE GENOMIC DNA]</scope>
    <source>
        <strain evidence="2">ATCC 33905 / DSM 74 / LMG 10896 / Claus 1</strain>
    </source>
</reference>
<organism evidence="1 2">
    <name type="scientific">Spirosoma linguale (strain ATCC 33905 / DSM 74 / LMG 10896 / Claus 1)</name>
    <dbReference type="NCBI Taxonomy" id="504472"/>
    <lineage>
        <taxon>Bacteria</taxon>
        <taxon>Pseudomonadati</taxon>
        <taxon>Bacteroidota</taxon>
        <taxon>Cytophagia</taxon>
        <taxon>Cytophagales</taxon>
        <taxon>Cytophagaceae</taxon>
        <taxon>Spirosoma</taxon>
    </lineage>
</organism>
<dbReference type="Proteomes" id="UP000002028">
    <property type="component" value="Chromosome"/>
</dbReference>
<dbReference type="KEGG" id="sli:Slin_4844"/>
<dbReference type="STRING" id="504472.Slin_4844"/>
<accession>D2QQP1</accession>
<dbReference type="InterPro" id="IPR027417">
    <property type="entry name" value="P-loop_NTPase"/>
</dbReference>
<dbReference type="EMBL" id="CP001769">
    <property type="protein sequence ID" value="ADB40822.1"/>
    <property type="molecule type" value="Genomic_DNA"/>
</dbReference>
<name>D2QQP1_SPILD</name>
<gene>
    <name evidence="1" type="ordered locus">Slin_4844</name>
</gene>
<dbReference type="NCBIfam" id="NF033441">
    <property type="entry name" value="BREX_BrxC"/>
    <property type="match status" value="1"/>
</dbReference>
<evidence type="ECO:0000313" key="1">
    <source>
        <dbReference type="EMBL" id="ADB40822.1"/>
    </source>
</evidence>
<sequence length="1186" mass="134847">MLTTIKEIFEKSIDRRINPAVVVDNTDPETITTEIDEYVFTASLTEQLYKLLNTLGSKAQIKTGIWINGYYGSGKSHFLKFFSYCLSDQNQERAFRRLINEGIAPLSKERPLTDATPANAENLLSRLRGSGTEVIMFNVEAVSPDNIKSEDKFLHMLLKQFNKHRGLNSTNIPLALLLENHLQQSGLFDQFIQAVESKYRKSWRDKATDLFSLYGINIVRLAAEVDPSLDADMLFQKLKQPDAVTIEDTLIPELRAYIQTKPANYRLVFLLDEVSQYIGRNKDLLLNLQTIIEALEKACNRQVWVACTAQQTLEEVTSTAQVTKEDEIGKILGRFETRIALDNKDAEFITQKRVLDKSIDGQQDLQQRYRQHAHAILNQFQFGNNTTYRGFGDEDEFVRMYPFVPYQFPLILNVFDSFSQKGYVVREVKNNERSVLGITHATIQNFADEPIGGFVPFDAFFNDLFRNNLLQVAQQSIYRAEQVIDRSGERLSDLRFAKRVLRALFMLANLNSSESRRFPATREQLVTLLMTGLDDNRLQLANRTQDVLDVLIAENIIYLNDDAHFAFYKEEEIEVANQIRRTNVLELDRLDNWNDVFLKSLGLNKETRYTFGKNTFRLGYGVDRKDYGNTGDIQVRFFVMDGTDAATLALNQPAHELAVCISAWLNDPSNTDNDFSRDVENYIRTRKYLGLYYTASTGSMADTLRDFEKRNAALLQSLTTRLKTGFASIPMYAGQQRIDPAGLSGNQPDVRLKGAIEKLFNVVFKYQTDVNSYAHTNDGLRENARNTGQLSTDTTLTAAEQRVEDWINNRGGKATVADVVKAFEDRPFGWKDLATIDVLLGLVAKKRKEIEYQNSPLSAPTEFVEKAIKTSERTALLVRTTEDIAPQLIQHAIRAYGQVFNKTLNLAPDPTAVQGAIKTELSREIDRLAPLTTIHAALPFAPALTQLVDSLRAVGLKRDAKMLFETLVAQANELRKQCDAAKELDAFITDRLDEYVDMRQYVLTQKGNFSALPEQEARQARDLYDDLLNNPTPQEAFALNRKRFLAVKRAIGDSVTTLRQTVRKAYETAFDELDAYRVEHGHDDPHTLADRDQTLLSIDKLNNLTELDLKLARVGDFKAEQLRVLIQATNKKAAPGSLVREPVMFEYGKQMLPTQIASETELDQYLAQLRHLLKAQLDQNKVVIFN</sequence>
<evidence type="ECO:0008006" key="3">
    <source>
        <dbReference type="Google" id="ProtNLM"/>
    </source>
</evidence>
<proteinExistence type="predicted"/>
<keyword evidence="2" id="KW-1185">Reference proteome</keyword>
<dbReference type="InterPro" id="IPR047679">
    <property type="entry name" value="BREX_BrxC"/>
</dbReference>
<evidence type="ECO:0000313" key="2">
    <source>
        <dbReference type="Proteomes" id="UP000002028"/>
    </source>
</evidence>
<dbReference type="AlphaFoldDB" id="D2QQP1"/>
<dbReference type="eggNOG" id="COG1196">
    <property type="taxonomic scope" value="Bacteria"/>
</dbReference>
<dbReference type="HOGENOM" id="CLU_271550_0_0_10"/>
<protein>
    <recommendedName>
        <fullName evidence="3">BREX system P-loop protein BrxC</fullName>
    </recommendedName>
</protein>
<dbReference type="SUPFAM" id="SSF52540">
    <property type="entry name" value="P-loop containing nucleoside triphosphate hydrolases"/>
    <property type="match status" value="1"/>
</dbReference>